<evidence type="ECO:0000313" key="1">
    <source>
        <dbReference type="EMBL" id="UNV84213.1"/>
    </source>
</evidence>
<proteinExistence type="predicted"/>
<reference evidence="1 2" key="1">
    <citation type="submission" date="2022-03" db="EMBL/GenBank/DDBJ databases">
        <title>Genome sequencing of Neisseria macacae.</title>
        <authorList>
            <person name="Baek M.-G."/>
        </authorList>
    </citation>
    <scope>NUCLEOTIDE SEQUENCE [LARGE SCALE GENOMIC DNA]</scope>
    <source>
        <strain evidence="1 2">ATCC 33926</strain>
    </source>
</reference>
<sequence>MSIVISEALLVKQVKTFLLLLTWNLERMKNGAIKLIRRLAPIAAKPIENQTRSLCELLSFRTLWIKKKSSSMVDKISPQVRCCQSDQAKGADWLFFRVFGSNFQSSDRFGRKVCLTATFAHQLGLAPLQKRASHSLLTPQRFSKA</sequence>
<gene>
    <name evidence="1" type="ORF">MON40_09340</name>
</gene>
<protein>
    <submittedName>
        <fullName evidence="1">Uncharacterized protein</fullName>
    </submittedName>
</protein>
<organism evidence="1 2">
    <name type="scientific">Neisseria macacae ATCC 33926</name>
    <dbReference type="NCBI Taxonomy" id="997348"/>
    <lineage>
        <taxon>Bacteria</taxon>
        <taxon>Pseudomonadati</taxon>
        <taxon>Pseudomonadota</taxon>
        <taxon>Betaproteobacteria</taxon>
        <taxon>Neisseriales</taxon>
        <taxon>Neisseriaceae</taxon>
        <taxon>Neisseria</taxon>
    </lineage>
</organism>
<name>A0ABY3Y4S6_9NEIS</name>
<dbReference type="EMBL" id="CP094241">
    <property type="protein sequence ID" value="UNV84213.1"/>
    <property type="molecule type" value="Genomic_DNA"/>
</dbReference>
<keyword evidence="2" id="KW-1185">Reference proteome</keyword>
<dbReference type="RefSeq" id="WP_242925882.1">
    <property type="nucleotide sequence ID" value="NZ_CP094241.1"/>
</dbReference>
<evidence type="ECO:0000313" key="2">
    <source>
        <dbReference type="Proteomes" id="UP000829455"/>
    </source>
</evidence>
<dbReference type="Proteomes" id="UP000829455">
    <property type="component" value="Chromosome"/>
</dbReference>
<accession>A0ABY3Y4S6</accession>